<reference evidence="2 3" key="1">
    <citation type="submission" date="2023-06" db="EMBL/GenBank/DDBJ databases">
        <title>Actinomycetospora Odt1-22.</title>
        <authorList>
            <person name="Supong K."/>
        </authorList>
    </citation>
    <scope>NUCLEOTIDE SEQUENCE [LARGE SCALE GENOMIC DNA]</scope>
    <source>
        <strain evidence="2 3">Odt1-22</strain>
    </source>
</reference>
<dbReference type="EMBL" id="JASVWF010000010">
    <property type="protein sequence ID" value="MDL5160206.1"/>
    <property type="molecule type" value="Genomic_DNA"/>
</dbReference>
<accession>A0ABT7MHP3</accession>
<sequence length="141" mass="15120">MISVFAPLVEDVEDVDAVDPPDVEPGIPRQIPPGSETTVQEPDPEEDELEEDELEEELDDEELLDDVPGSTASARPFTTSDTGLEPVPVEELLVPGSSVFTWAVATPCQTIPTSIIPAATAARRLTVLRRPGLISTLFPSS</sequence>
<organism evidence="2 3">
    <name type="scientific">Actinomycetospora termitidis</name>
    <dbReference type="NCBI Taxonomy" id="3053470"/>
    <lineage>
        <taxon>Bacteria</taxon>
        <taxon>Bacillati</taxon>
        <taxon>Actinomycetota</taxon>
        <taxon>Actinomycetes</taxon>
        <taxon>Pseudonocardiales</taxon>
        <taxon>Pseudonocardiaceae</taxon>
        <taxon>Actinomycetospora</taxon>
    </lineage>
</organism>
<evidence type="ECO:0000256" key="1">
    <source>
        <dbReference type="SAM" id="MobiDB-lite"/>
    </source>
</evidence>
<feature type="compositionally biased region" description="Polar residues" evidence="1">
    <location>
        <begin position="70"/>
        <end position="82"/>
    </location>
</feature>
<gene>
    <name evidence="2" type="ORF">QRT03_29845</name>
</gene>
<feature type="compositionally biased region" description="Acidic residues" evidence="1">
    <location>
        <begin position="42"/>
        <end position="65"/>
    </location>
</feature>
<dbReference type="Proteomes" id="UP001231924">
    <property type="component" value="Unassembled WGS sequence"/>
</dbReference>
<keyword evidence="3" id="KW-1185">Reference proteome</keyword>
<name>A0ABT7MHP3_9PSEU</name>
<feature type="region of interest" description="Disordered" evidence="1">
    <location>
        <begin position="13"/>
        <end position="84"/>
    </location>
</feature>
<proteinExistence type="predicted"/>
<dbReference type="RefSeq" id="WP_286056816.1">
    <property type="nucleotide sequence ID" value="NZ_JASVWF010000010.1"/>
</dbReference>
<protein>
    <submittedName>
        <fullName evidence="2">Uncharacterized protein</fullName>
    </submittedName>
</protein>
<comment type="caution">
    <text evidence="2">The sequence shown here is derived from an EMBL/GenBank/DDBJ whole genome shotgun (WGS) entry which is preliminary data.</text>
</comment>
<feature type="compositionally biased region" description="Acidic residues" evidence="1">
    <location>
        <begin position="13"/>
        <end position="22"/>
    </location>
</feature>
<evidence type="ECO:0000313" key="2">
    <source>
        <dbReference type="EMBL" id="MDL5160206.1"/>
    </source>
</evidence>
<evidence type="ECO:0000313" key="3">
    <source>
        <dbReference type="Proteomes" id="UP001231924"/>
    </source>
</evidence>